<comment type="caution">
    <text evidence="1">The sequence shown here is derived from an EMBL/GenBank/DDBJ whole genome shotgun (WGS) entry which is preliminary data.</text>
</comment>
<evidence type="ECO:0008006" key="2">
    <source>
        <dbReference type="Google" id="ProtNLM"/>
    </source>
</evidence>
<dbReference type="EMBL" id="LAZR01000565">
    <property type="protein sequence ID" value="KKN64172.1"/>
    <property type="molecule type" value="Genomic_DNA"/>
</dbReference>
<dbReference type="AlphaFoldDB" id="A0A0F9SP42"/>
<evidence type="ECO:0000313" key="1">
    <source>
        <dbReference type="EMBL" id="KKN64172.1"/>
    </source>
</evidence>
<protein>
    <recommendedName>
        <fullName evidence="2">Peptidase M28 domain-containing protein</fullName>
    </recommendedName>
</protein>
<reference evidence="1" key="1">
    <citation type="journal article" date="2015" name="Nature">
        <title>Complex archaea that bridge the gap between prokaryotes and eukaryotes.</title>
        <authorList>
            <person name="Spang A."/>
            <person name="Saw J.H."/>
            <person name="Jorgensen S.L."/>
            <person name="Zaremba-Niedzwiedzka K."/>
            <person name="Martijn J."/>
            <person name="Lind A.E."/>
            <person name="van Eijk R."/>
            <person name="Schleper C."/>
            <person name="Guy L."/>
            <person name="Ettema T.J."/>
        </authorList>
    </citation>
    <scope>NUCLEOTIDE SEQUENCE</scope>
</reference>
<sequence>MFLESARELQIKIKDIYTPTGIWSDFMPIVHEGFEACWLVSEPGLKFVHTKKDIMNLVSREGIKNILLLCLDVVKKLDVEFK</sequence>
<proteinExistence type="predicted"/>
<name>A0A0F9SP42_9ZZZZ</name>
<accession>A0A0F9SP42</accession>
<organism evidence="1">
    <name type="scientific">marine sediment metagenome</name>
    <dbReference type="NCBI Taxonomy" id="412755"/>
    <lineage>
        <taxon>unclassified sequences</taxon>
        <taxon>metagenomes</taxon>
        <taxon>ecological metagenomes</taxon>
    </lineage>
</organism>
<gene>
    <name evidence="1" type="ORF">LCGC14_0494240</name>
</gene>